<accession>A0A2G8RHY1</accession>
<protein>
    <recommendedName>
        <fullName evidence="1">SH3b domain-containing protein</fullName>
    </recommendedName>
</protein>
<dbReference type="PROSITE" id="PS51781">
    <property type="entry name" value="SH3B"/>
    <property type="match status" value="1"/>
</dbReference>
<reference evidence="2 3" key="1">
    <citation type="submission" date="2013-09" db="EMBL/GenBank/DDBJ databases">
        <title>Genome sequencing of Phaeobacter antarcticus sp. nov. SM1211.</title>
        <authorList>
            <person name="Zhang X.-Y."/>
            <person name="Liu C."/>
            <person name="Chen X.-L."/>
            <person name="Xie B.-B."/>
            <person name="Qin Q.-L."/>
            <person name="Rong J.-C."/>
            <person name="Zhang Y.-Z."/>
        </authorList>
    </citation>
    <scope>NUCLEOTIDE SEQUENCE [LARGE SCALE GENOMIC DNA]</scope>
    <source>
        <strain evidence="2 3">SM1211</strain>
    </source>
</reference>
<dbReference type="Gene3D" id="2.30.30.40">
    <property type="entry name" value="SH3 Domains"/>
    <property type="match status" value="1"/>
</dbReference>
<comment type="caution">
    <text evidence="2">The sequence shown here is derived from an EMBL/GenBank/DDBJ whole genome shotgun (WGS) entry which is preliminary data.</text>
</comment>
<dbReference type="SMART" id="SM00287">
    <property type="entry name" value="SH3b"/>
    <property type="match status" value="1"/>
</dbReference>
<dbReference type="OrthoDB" id="7433551at2"/>
<gene>
    <name evidence="2" type="ORF">P775_05265</name>
</gene>
<feature type="domain" description="SH3b" evidence="1">
    <location>
        <begin position="185"/>
        <end position="250"/>
    </location>
</feature>
<dbReference type="AlphaFoldDB" id="A0A2G8RHY1"/>
<dbReference type="RefSeq" id="WP_099909944.1">
    <property type="nucleotide sequence ID" value="NZ_AWWI01000044.1"/>
</dbReference>
<dbReference type="Proteomes" id="UP000231259">
    <property type="component" value="Unassembled WGS sequence"/>
</dbReference>
<sequence>MPRYVFVTFIVMVLAIYELSGGADFQPGTHTTADALSLGRHPAQTSVAAARSDARPDQQIAIARATVAPVREVAQASAPVRVGADKIAPVRVGADTSVVPGRVAADSAPALTSVRATGIAPVRAVRDNRTPGIVLTSLDGPTVARAATYPRKVEVGTAPRTPAKVTTSASPQAVAPQAVARQTAPDMRKVDGDRVNLRAGPGTGHAVLGSLVRGAPVEVLQDGGNGWVKLRAVDSGRVGWMAASLVTASAR</sequence>
<dbReference type="Pfam" id="PF08239">
    <property type="entry name" value="SH3_3"/>
    <property type="match status" value="1"/>
</dbReference>
<dbReference type="InterPro" id="IPR003646">
    <property type="entry name" value="SH3-like_bac-type"/>
</dbReference>
<name>A0A2G8RHY1_9RHOB</name>
<evidence type="ECO:0000313" key="2">
    <source>
        <dbReference type="EMBL" id="PIL21206.1"/>
    </source>
</evidence>
<dbReference type="EMBL" id="AWWI01000044">
    <property type="protein sequence ID" value="PIL21206.1"/>
    <property type="molecule type" value="Genomic_DNA"/>
</dbReference>
<evidence type="ECO:0000313" key="3">
    <source>
        <dbReference type="Proteomes" id="UP000231259"/>
    </source>
</evidence>
<proteinExistence type="predicted"/>
<keyword evidence="3" id="KW-1185">Reference proteome</keyword>
<organism evidence="2 3">
    <name type="scientific">Puniceibacterium antarcticum</name>
    <dbReference type="NCBI Taxonomy" id="1206336"/>
    <lineage>
        <taxon>Bacteria</taxon>
        <taxon>Pseudomonadati</taxon>
        <taxon>Pseudomonadota</taxon>
        <taxon>Alphaproteobacteria</taxon>
        <taxon>Rhodobacterales</taxon>
        <taxon>Paracoccaceae</taxon>
        <taxon>Puniceibacterium</taxon>
    </lineage>
</organism>
<evidence type="ECO:0000259" key="1">
    <source>
        <dbReference type="PROSITE" id="PS51781"/>
    </source>
</evidence>